<dbReference type="Proteomes" id="UP000655570">
    <property type="component" value="Unassembled WGS sequence"/>
</dbReference>
<dbReference type="EMBL" id="JACSQF010000002">
    <property type="protein sequence ID" value="MBD7979571.1"/>
    <property type="molecule type" value="Genomic_DNA"/>
</dbReference>
<organism evidence="1 2">
    <name type="scientific">Oerskovia merdavium</name>
    <dbReference type="NCBI Taxonomy" id="2762227"/>
    <lineage>
        <taxon>Bacteria</taxon>
        <taxon>Bacillati</taxon>
        <taxon>Actinomycetota</taxon>
        <taxon>Actinomycetes</taxon>
        <taxon>Micrococcales</taxon>
        <taxon>Cellulomonadaceae</taxon>
        <taxon>Oerskovia</taxon>
    </lineage>
</organism>
<protein>
    <submittedName>
        <fullName evidence="1">Pilus assembly protein FlpE</fullName>
    </submittedName>
</protein>
<dbReference type="InterPro" id="IPR027417">
    <property type="entry name" value="P-loop_NTPase"/>
</dbReference>
<dbReference type="SUPFAM" id="SSF52540">
    <property type="entry name" value="P-loop containing nucleoside triphosphate hydrolases"/>
    <property type="match status" value="1"/>
</dbReference>
<gene>
    <name evidence="1" type="ORF">H9641_02405</name>
</gene>
<dbReference type="NCBIfam" id="TIGR03815">
    <property type="entry name" value="CpaE_hom_Actino"/>
    <property type="match status" value="1"/>
</dbReference>
<dbReference type="InterPro" id="IPR017746">
    <property type="entry name" value="Cellulose_synthase_operon_BcsQ"/>
</dbReference>
<comment type="caution">
    <text evidence="1">The sequence shown here is derived from an EMBL/GenBank/DDBJ whole genome shotgun (WGS) entry which is preliminary data.</text>
</comment>
<dbReference type="PANTHER" id="PTHR43384">
    <property type="entry name" value="SEPTUM SITE-DETERMINING PROTEIN MIND HOMOLOG, CHLOROPLASTIC-RELATED"/>
    <property type="match status" value="1"/>
</dbReference>
<sequence length="307" mass="30697">MRVGPCGRAGAEEVRGPLVGPTAALRVATRGGAVGREEADVVGVVGACGGAGASTVAAALADGLRRAGRRPVLVDLATTGAGIDVLLGIDHRDGPRWADLRDARGEVDGRALVELLPTWSTVPVLSALRADPVALDPGVVVDVCSALADACDVLVLDLPRAALAAGAVASALTGAGAGAGAGPCERGDADHAALVGACDTLFLVTPLEVPAVAGAVAAVTLARRTGADRSMRLVARRPAPGRLDPWEVSDVVGLPLACVAGWDRTLAARVDRGQGPPVGARRPLGRAGRELAALVTARTVTRSPVLA</sequence>
<dbReference type="Pfam" id="PF06564">
    <property type="entry name" value="CBP_BcsQ"/>
    <property type="match status" value="1"/>
</dbReference>
<accession>A0ABR8TUW0</accession>
<evidence type="ECO:0000313" key="2">
    <source>
        <dbReference type="Proteomes" id="UP000655570"/>
    </source>
</evidence>
<evidence type="ECO:0000313" key="1">
    <source>
        <dbReference type="EMBL" id="MBD7979571.1"/>
    </source>
</evidence>
<dbReference type="InterPro" id="IPR050625">
    <property type="entry name" value="ParA/MinD_ATPase"/>
</dbReference>
<reference evidence="1 2" key="1">
    <citation type="submission" date="2020-08" db="EMBL/GenBank/DDBJ databases">
        <title>A Genomic Blueprint of the Chicken Gut Microbiome.</title>
        <authorList>
            <person name="Gilroy R."/>
            <person name="Ravi A."/>
            <person name="Getino M."/>
            <person name="Pursley I."/>
            <person name="Horton D.L."/>
            <person name="Alikhan N.-F."/>
            <person name="Baker D."/>
            <person name="Gharbi K."/>
            <person name="Hall N."/>
            <person name="Watson M."/>
            <person name="Adriaenssens E.M."/>
            <person name="Foster-Nyarko E."/>
            <person name="Jarju S."/>
            <person name="Secka A."/>
            <person name="Antonio M."/>
            <person name="Oren A."/>
            <person name="Chaudhuri R."/>
            <person name="La Ragione R.M."/>
            <person name="Hildebrand F."/>
            <person name="Pallen M.J."/>
        </authorList>
    </citation>
    <scope>NUCLEOTIDE SEQUENCE [LARGE SCALE GENOMIC DNA]</scope>
    <source>
        <strain evidence="1 2">Sa2CUA9</strain>
    </source>
</reference>
<keyword evidence="2" id="KW-1185">Reference proteome</keyword>
<dbReference type="PANTHER" id="PTHR43384:SF11">
    <property type="entry name" value="SEPTUM SITE DETERMINING PROTEIN"/>
    <property type="match status" value="1"/>
</dbReference>
<dbReference type="Gene3D" id="3.40.50.300">
    <property type="entry name" value="P-loop containing nucleotide triphosphate hydrolases"/>
    <property type="match status" value="1"/>
</dbReference>
<name>A0ABR8TUW0_9CELL</name>
<proteinExistence type="predicted"/>
<dbReference type="InterPro" id="IPR022521">
    <property type="entry name" value="Rv3660c"/>
</dbReference>